<evidence type="ECO:0000256" key="4">
    <source>
        <dbReference type="ARBA" id="ARBA00023004"/>
    </source>
</evidence>
<feature type="binding site" evidence="5">
    <location>
        <position position="469"/>
    </location>
    <ligand>
        <name>Fe cation</name>
        <dbReference type="ChEBI" id="CHEBI:24875"/>
        <note>catalytic</note>
    </ligand>
</feature>
<dbReference type="AlphaFoldDB" id="A0A1X9NLJ8"/>
<evidence type="ECO:0000256" key="5">
    <source>
        <dbReference type="PIRSR" id="PIRSR604294-1"/>
    </source>
</evidence>
<dbReference type="GO" id="GO:0046872">
    <property type="term" value="F:metal ion binding"/>
    <property type="evidence" value="ECO:0007669"/>
    <property type="project" value="UniProtKB-KW"/>
</dbReference>
<gene>
    <name evidence="6" type="ORF">BST96_17290</name>
</gene>
<keyword evidence="7" id="KW-1185">Reference proteome</keyword>
<evidence type="ECO:0000313" key="7">
    <source>
        <dbReference type="Proteomes" id="UP000193450"/>
    </source>
</evidence>
<dbReference type="KEGG" id="osg:BST96_17290"/>
<evidence type="ECO:0000256" key="1">
    <source>
        <dbReference type="ARBA" id="ARBA00006787"/>
    </source>
</evidence>
<comment type="similarity">
    <text evidence="1">Belongs to the carotenoid oxygenase family.</text>
</comment>
<dbReference type="EMBL" id="CP019343">
    <property type="protein sequence ID" value="ARN75707.1"/>
    <property type="molecule type" value="Genomic_DNA"/>
</dbReference>
<evidence type="ECO:0000313" key="6">
    <source>
        <dbReference type="EMBL" id="ARN75707.1"/>
    </source>
</evidence>
<feature type="binding site" evidence="5">
    <location>
        <position position="221"/>
    </location>
    <ligand>
        <name>Fe cation</name>
        <dbReference type="ChEBI" id="CHEBI:24875"/>
        <note>catalytic</note>
    </ligand>
</feature>
<dbReference type="InterPro" id="IPR004294">
    <property type="entry name" value="Carotenoid_Oase"/>
</dbReference>
<accession>A0A1X9NLJ8</accession>
<protein>
    <submittedName>
        <fullName evidence="6">Uncharacterized protein</fullName>
    </submittedName>
</protein>
<feature type="binding site" evidence="5">
    <location>
        <position position="286"/>
    </location>
    <ligand>
        <name>Fe cation</name>
        <dbReference type="ChEBI" id="CHEBI:24875"/>
        <note>catalytic</note>
    </ligand>
</feature>
<dbReference type="PANTHER" id="PTHR10543">
    <property type="entry name" value="BETA-CAROTENE DIOXYGENASE"/>
    <property type="match status" value="1"/>
</dbReference>
<evidence type="ECO:0000256" key="2">
    <source>
        <dbReference type="ARBA" id="ARBA00022723"/>
    </source>
</evidence>
<keyword evidence="2 5" id="KW-0479">Metal-binding</keyword>
<dbReference type="Proteomes" id="UP000193450">
    <property type="component" value="Chromosome"/>
</dbReference>
<dbReference type="GO" id="GO:0010436">
    <property type="term" value="F:carotenoid dioxygenase activity"/>
    <property type="evidence" value="ECO:0007669"/>
    <property type="project" value="TreeGrafter"/>
</dbReference>
<dbReference type="RefSeq" id="WP_085759897.1">
    <property type="nucleotide sequence ID" value="NZ_CP019343.1"/>
</dbReference>
<proteinExistence type="inferred from homology"/>
<reference evidence="6 7" key="1">
    <citation type="submission" date="2016-11" db="EMBL/GenBank/DDBJ databases">
        <title>Trade-off between light-utilization and light-protection in marine flavobacteria.</title>
        <authorList>
            <person name="Kumagai Y."/>
        </authorList>
    </citation>
    <scope>NUCLEOTIDE SEQUENCE [LARGE SCALE GENOMIC DNA]</scope>
    <source>
        <strain evidence="6 7">NBRC 107125</strain>
    </source>
</reference>
<feature type="binding site" evidence="5">
    <location>
        <position position="170"/>
    </location>
    <ligand>
        <name>Fe cation</name>
        <dbReference type="ChEBI" id="CHEBI:24875"/>
        <note>catalytic</note>
    </ligand>
</feature>
<keyword evidence="4 5" id="KW-0408">Iron</keyword>
<dbReference type="Pfam" id="PF03055">
    <property type="entry name" value="RPE65"/>
    <property type="match status" value="1"/>
</dbReference>
<sequence>MPQMMPADNPFLKFPFGPINMECDAPDLFIEGEIPTALNGTFYRNGPNQRFAPRGDYHLFAGDGMVHGFHIKDGKVRHNNRWVRTAKWNIEDKEGRAVINSMNPLDCDPDYSDFALVDKEGTANTALVWHGGRLLALEEGHLPYEIDPETLESIGPWTFRGKLNTAMTAHPKVDPKTGELLFFAYMATGPFASDVMVYKVNPEGIITETILIPTAYSAMVHDFVFTENYILIPIFPITGDLERVFNGGPPFAWDPEKPVQIGVLPRKGGTAEDIKWLDMDLCFTFHFMNAFDKDGVITVDCCQFETIPLFPTVDGKSTGKAEAYLHRWTIDMNDDNARVESVQIDSNESEFPQCDNRYAGQEYHHGWYATTDGSLKSEIEANDNFYNSVAYFNHQTGKAERYSFGRATVSEPIFVAQSEDSPEGVGYLLTVSTDFDTRSSTLNIFDAMKLSDGPVGRAHLSHYIPVGFHGTWKPGS</sequence>
<dbReference type="GO" id="GO:0016121">
    <property type="term" value="P:carotene catabolic process"/>
    <property type="evidence" value="ECO:0007669"/>
    <property type="project" value="TreeGrafter"/>
</dbReference>
<organism evidence="6 7">
    <name type="scientific">Oceanicoccus sagamiensis</name>
    <dbReference type="NCBI Taxonomy" id="716816"/>
    <lineage>
        <taxon>Bacteria</taxon>
        <taxon>Pseudomonadati</taxon>
        <taxon>Pseudomonadota</taxon>
        <taxon>Gammaproteobacteria</taxon>
        <taxon>Cellvibrionales</taxon>
        <taxon>Spongiibacteraceae</taxon>
        <taxon>Oceanicoccus</taxon>
    </lineage>
</organism>
<evidence type="ECO:0000256" key="3">
    <source>
        <dbReference type="ARBA" id="ARBA00023002"/>
    </source>
</evidence>
<name>A0A1X9NLJ8_9GAMM</name>
<comment type="cofactor">
    <cofactor evidence="5">
        <name>Fe(2+)</name>
        <dbReference type="ChEBI" id="CHEBI:29033"/>
    </cofactor>
    <text evidence="5">Binds 1 Fe(2+) ion per subunit.</text>
</comment>
<dbReference type="OrthoDB" id="6636843at2"/>
<dbReference type="PANTHER" id="PTHR10543:SF89">
    <property type="entry name" value="CAROTENOID 9,10(9',10')-CLEAVAGE DIOXYGENASE 1"/>
    <property type="match status" value="1"/>
</dbReference>
<dbReference type="STRING" id="716816.BST96_17290"/>
<keyword evidence="3" id="KW-0560">Oxidoreductase</keyword>